<dbReference type="SUPFAM" id="SSF53474">
    <property type="entry name" value="alpha/beta-Hydrolases"/>
    <property type="match status" value="1"/>
</dbReference>
<comment type="caution">
    <text evidence="1">The sequence shown here is derived from an EMBL/GenBank/DDBJ whole genome shotgun (WGS) entry which is preliminary data.</text>
</comment>
<evidence type="ECO:0000313" key="1">
    <source>
        <dbReference type="EMBL" id="RWR96850.1"/>
    </source>
</evidence>
<accession>A0A443Q1F3</accession>
<dbReference type="STRING" id="337451.A0A443Q1F3"/>
<dbReference type="InterPro" id="IPR003386">
    <property type="entry name" value="LACT/PDAT_acylTrfase"/>
</dbReference>
<dbReference type="PANTHER" id="PTHR11440">
    <property type="entry name" value="LECITHIN-CHOLESTEROL ACYLTRANSFERASE-RELATED"/>
    <property type="match status" value="1"/>
</dbReference>
<dbReference type="Proteomes" id="UP000283530">
    <property type="component" value="Unassembled WGS sequence"/>
</dbReference>
<dbReference type="Pfam" id="PF02450">
    <property type="entry name" value="LCAT"/>
    <property type="match status" value="1"/>
</dbReference>
<evidence type="ECO:0000313" key="2">
    <source>
        <dbReference type="Proteomes" id="UP000283530"/>
    </source>
</evidence>
<dbReference type="GO" id="GO:0008374">
    <property type="term" value="F:O-acyltransferase activity"/>
    <property type="evidence" value="ECO:0007669"/>
    <property type="project" value="InterPro"/>
</dbReference>
<dbReference type="AlphaFoldDB" id="A0A443Q1F3"/>
<dbReference type="GO" id="GO:0006629">
    <property type="term" value="P:lipid metabolic process"/>
    <property type="evidence" value="ECO:0007669"/>
    <property type="project" value="InterPro"/>
</dbReference>
<protein>
    <submittedName>
        <fullName evidence="1">Phospholipase A1 LCAT3 isoform X2</fullName>
    </submittedName>
</protein>
<dbReference type="EMBL" id="QPKB01000012">
    <property type="protein sequence ID" value="RWR96850.1"/>
    <property type="molecule type" value="Genomic_DNA"/>
</dbReference>
<dbReference type="Gene3D" id="3.40.50.1820">
    <property type="entry name" value="alpha/beta hydrolase"/>
    <property type="match status" value="1"/>
</dbReference>
<keyword evidence="2" id="KW-1185">Reference proteome</keyword>
<reference evidence="1 2" key="1">
    <citation type="journal article" date="2019" name="Nat. Plants">
        <title>Stout camphor tree genome fills gaps in understanding of flowering plant genome evolution.</title>
        <authorList>
            <person name="Chaw S.M."/>
            <person name="Liu Y.C."/>
            <person name="Wu Y.W."/>
            <person name="Wang H.Y."/>
            <person name="Lin C.I."/>
            <person name="Wu C.S."/>
            <person name="Ke H.M."/>
            <person name="Chang L.Y."/>
            <person name="Hsu C.Y."/>
            <person name="Yang H.T."/>
            <person name="Sudianto E."/>
            <person name="Hsu M.H."/>
            <person name="Wu K.P."/>
            <person name="Wang L.N."/>
            <person name="Leebens-Mack J.H."/>
            <person name="Tsai I.J."/>
        </authorList>
    </citation>
    <scope>NUCLEOTIDE SEQUENCE [LARGE SCALE GENOMIC DNA]</scope>
    <source>
        <strain evidence="2">cv. Chaw 1501</strain>
        <tissue evidence="1">Young leaves</tissue>
    </source>
</reference>
<gene>
    <name evidence="1" type="ORF">CKAN_02625400</name>
</gene>
<dbReference type="InterPro" id="IPR029058">
    <property type="entry name" value="AB_hydrolase_fold"/>
</dbReference>
<proteinExistence type="predicted"/>
<dbReference type="OrthoDB" id="190846at2759"/>
<sequence length="443" mass="49897">MLGDCFRRGRILAVDDGSDSDLDPVLLVSGMGGSILNARNKKNGFQIRAWVRIFLANFEFKKYLWSLYNPKTGYTESLDENVEIVVPEDDYGLHAIDNLDPSMLAKCLHLTDVYHFHDMIDMLIGCGYKKGTTLFGYGYDFRQSNRIDKVMDGLKVKLATAYKASGGKRVNVISHSMGGLLMLCFLSLHPDVFEKYVNKWICIACPFQGAPGCINDALLTGLQFVYGFESYFFVSRWTMHQLLVECPSVYEMLPNPDYQWKKQPLIQVWRKQSEDSKASLIKLELYGPNESIKLFEEALRHNELEYHGKSVPLPFNLSILKWATGTRQILNTAQLPNSVSFYNIFGTSFETPFDVCYGSETSPLGNLSQICHTMPQYSYVDGDGTVPAESAQADGFAAVARVGISASHRGLLSDKRSFQFIKEWLGLSHESHSNTAQTTTEYT</sequence>
<organism evidence="1 2">
    <name type="scientific">Cinnamomum micranthum f. kanehirae</name>
    <dbReference type="NCBI Taxonomy" id="337451"/>
    <lineage>
        <taxon>Eukaryota</taxon>
        <taxon>Viridiplantae</taxon>
        <taxon>Streptophyta</taxon>
        <taxon>Embryophyta</taxon>
        <taxon>Tracheophyta</taxon>
        <taxon>Spermatophyta</taxon>
        <taxon>Magnoliopsida</taxon>
        <taxon>Magnoliidae</taxon>
        <taxon>Laurales</taxon>
        <taxon>Lauraceae</taxon>
        <taxon>Cinnamomum</taxon>
    </lineage>
</organism>
<name>A0A443Q1F3_9MAGN</name>